<accession>A0A6V7SWY1</accession>
<proteinExistence type="predicted"/>
<dbReference type="VEuPathDB" id="PlasmoDB:PVLDE_0400140"/>
<gene>
    <name evidence="2" type="ORF">PVSEL_0900080</name>
</gene>
<organism evidence="2 3">
    <name type="scientific">Plasmodium vinckei</name>
    <dbReference type="NCBI Taxonomy" id="5860"/>
    <lineage>
        <taxon>Eukaryota</taxon>
        <taxon>Sar</taxon>
        <taxon>Alveolata</taxon>
        <taxon>Apicomplexa</taxon>
        <taxon>Aconoidasida</taxon>
        <taxon>Haemosporida</taxon>
        <taxon>Plasmodiidae</taxon>
        <taxon>Plasmodium</taxon>
        <taxon>Plasmodium (Vinckeia)</taxon>
    </lineage>
</organism>
<dbReference type="Proteomes" id="UP000515697">
    <property type="component" value="Chromosome PVSEL_09"/>
</dbReference>
<dbReference type="VEuPathDB" id="PlasmoDB:PVBDA_1406980"/>
<evidence type="ECO:0000313" key="3">
    <source>
        <dbReference type="Proteomes" id="UP000515697"/>
    </source>
</evidence>
<dbReference type="VEuPathDB" id="PlasmoDB:PVSEL_0900080"/>
<dbReference type="VEuPathDB" id="PlasmoDB:PVPCR_0602910"/>
<dbReference type="VEuPathDB" id="PlasmoDB:PVVCY_0300060"/>
<evidence type="ECO:0000256" key="1">
    <source>
        <dbReference type="SAM" id="Phobius"/>
    </source>
</evidence>
<keyword evidence="1" id="KW-0472">Membrane</keyword>
<name>A0A6V7SWY1_PLAVN</name>
<keyword evidence="1" id="KW-1133">Transmembrane helix</keyword>
<protein>
    <submittedName>
        <fullName evidence="2">CIR protein PIR protein</fullName>
    </submittedName>
</protein>
<dbReference type="EMBL" id="LR865430">
    <property type="protein sequence ID" value="CAD2103374.1"/>
    <property type="molecule type" value="Genomic_DNA"/>
</dbReference>
<keyword evidence="1" id="KW-0812">Transmembrane</keyword>
<dbReference type="InterPro" id="IPR006477">
    <property type="entry name" value="Yir_bir_cir"/>
</dbReference>
<evidence type="ECO:0000313" key="2">
    <source>
        <dbReference type="EMBL" id="CAD2103374.1"/>
    </source>
</evidence>
<feature type="transmembrane region" description="Helical" evidence="1">
    <location>
        <begin position="239"/>
        <end position="260"/>
    </location>
</feature>
<dbReference type="AlphaFoldDB" id="A0A6V7SWY1"/>
<sequence>MAQSSYNIKDVYSVFNMIDGYFYERNGGNVRFANGSITRYCPHWRDSQGYGMCLTYLEMARSGVINLLENLEKYNLEYDKLAEYAILFLSYKLYQNPATRNTNLNHFYTNHIKNNNDYNKKIKDNGPTYKEIIDKKKDLMNIKEISKFNGPFSILCILYNEIKKNNRDCTILSQKANEFVQKFENLNQDSSIIGNNSYREILSNLFNDYDDFKSYYAEKCSGCKDIPTLPKVKTPPSKLIPALSVFSVIPVFLGIAYKYSLFGIDKLFQRQYLRKKLKKIKKRMKINI</sequence>
<dbReference type="NCBIfam" id="TIGR01590">
    <property type="entry name" value="yir-bir-cir_Pla"/>
    <property type="match status" value="1"/>
</dbReference>
<dbReference type="Pfam" id="PF06022">
    <property type="entry name" value="Cir_Bir_Yir"/>
    <property type="match status" value="1"/>
</dbReference>
<reference evidence="2 3" key="1">
    <citation type="submission" date="2020-08" db="EMBL/GenBank/DDBJ databases">
        <authorList>
            <person name="Ramaprasad A."/>
        </authorList>
    </citation>
    <scope>NUCLEOTIDE SEQUENCE [LARGE SCALE GENOMIC DNA]</scope>
</reference>